<dbReference type="InterPro" id="IPR015422">
    <property type="entry name" value="PyrdxlP-dep_Trfase_small"/>
</dbReference>
<keyword evidence="4" id="KW-0808">Transferase</keyword>
<dbReference type="CDD" id="cd00610">
    <property type="entry name" value="OAT_like"/>
    <property type="match status" value="1"/>
</dbReference>
<dbReference type="PANTHER" id="PTHR43713">
    <property type="entry name" value="GLUTAMATE-1-SEMIALDEHYDE 2,1-AMINOMUTASE"/>
    <property type="match status" value="1"/>
</dbReference>
<dbReference type="GO" id="GO:0008483">
    <property type="term" value="F:transaminase activity"/>
    <property type="evidence" value="ECO:0007669"/>
    <property type="project" value="UniProtKB-KW"/>
</dbReference>
<keyword evidence="2 3" id="KW-0663">Pyridoxal phosphate</keyword>
<sequence length="429" mass="46431">MADVEAALDHAKAQFAAKRPKTHAMHKRAAHVMPGGNTRTVLFTAPFPLRVETASGSTITDIDGHSYLDLLGEYSAGIYGHSHPRILEAARAALDKGLNYGAHHEGEVKLAEVVTQRFNMDLVRFTNSGTEANMMALAAARCFTGRSKIMPMAGGYHGGTLYFSHGASPVNAPFDCVMGEYNDIETTRKLIADNADQLAAVILEPMLGGGGGISASPAFLAMLRAETQTRGIVLIFDEVMTSRLHPGGLSAKVGIEPDLKTLGKYVGGGMSFGAFGGRADIMALFDPTSPTALPHAGTFNNNTLTMNVGHVAMTEIYTPAACAELNARGDRLREKLNDLFMRYQVKMKAMGQGSMIVIHPTSGEISTPHDIEDTDKRLRQLLFLDLLEQGIYIAERGFMALSLMVTDADCDRVVRAVEDYVNRRRELLV</sequence>
<reference evidence="5" key="1">
    <citation type="submission" date="2018-06" db="EMBL/GenBank/DDBJ databases">
        <title>Aestuariibacter litoralis strain KCTC 52945T.</title>
        <authorList>
            <person name="Li X."/>
            <person name="Salam N."/>
            <person name="Li J.-L."/>
            <person name="Chen Y.-M."/>
            <person name="Yang Z.-W."/>
            <person name="Zhang L.-Y."/>
            <person name="Han M.-X."/>
            <person name="Xiao M."/>
            <person name="Li W.-J."/>
        </authorList>
    </citation>
    <scope>NUCLEOTIDE SEQUENCE [LARGE SCALE GENOMIC DNA]</scope>
    <source>
        <strain evidence="5">KCTC 52945</strain>
    </source>
</reference>
<dbReference type="Pfam" id="PF00202">
    <property type="entry name" value="Aminotran_3"/>
    <property type="match status" value="1"/>
</dbReference>
<dbReference type="InterPro" id="IPR015424">
    <property type="entry name" value="PyrdxlP-dep_Trfase"/>
</dbReference>
<comment type="similarity">
    <text evidence="3">Belongs to the class-III pyridoxal-phosphate-dependent aminotransferase family.</text>
</comment>
<dbReference type="GO" id="GO:0030170">
    <property type="term" value="F:pyridoxal phosphate binding"/>
    <property type="evidence" value="ECO:0007669"/>
    <property type="project" value="InterPro"/>
</dbReference>
<dbReference type="RefSeq" id="WP_111198383.1">
    <property type="nucleotide sequence ID" value="NZ_QKVK01000004.1"/>
</dbReference>
<proteinExistence type="inferred from homology"/>
<dbReference type="AlphaFoldDB" id="A0A2W2ANA4"/>
<name>A0A2W2ANA4_9HYPH</name>
<dbReference type="EMBL" id="QKVK01000004">
    <property type="protein sequence ID" value="PZF76861.1"/>
    <property type="molecule type" value="Genomic_DNA"/>
</dbReference>
<protein>
    <submittedName>
        <fullName evidence="4">Aspartate aminotransferase family protein</fullName>
    </submittedName>
</protein>
<evidence type="ECO:0000313" key="5">
    <source>
        <dbReference type="Proteomes" id="UP000248795"/>
    </source>
</evidence>
<keyword evidence="5" id="KW-1185">Reference proteome</keyword>
<dbReference type="Proteomes" id="UP000248795">
    <property type="component" value="Unassembled WGS sequence"/>
</dbReference>
<evidence type="ECO:0000256" key="1">
    <source>
        <dbReference type="ARBA" id="ARBA00001933"/>
    </source>
</evidence>
<evidence type="ECO:0000256" key="2">
    <source>
        <dbReference type="ARBA" id="ARBA00022898"/>
    </source>
</evidence>
<dbReference type="SUPFAM" id="SSF53383">
    <property type="entry name" value="PLP-dependent transferases"/>
    <property type="match status" value="1"/>
</dbReference>
<dbReference type="InterPro" id="IPR005814">
    <property type="entry name" value="Aminotrans_3"/>
</dbReference>
<gene>
    <name evidence="4" type="ORF">DK847_10355</name>
</gene>
<evidence type="ECO:0000256" key="3">
    <source>
        <dbReference type="RuleBase" id="RU003560"/>
    </source>
</evidence>
<dbReference type="PANTHER" id="PTHR43713:SF3">
    <property type="entry name" value="GLUTAMATE-1-SEMIALDEHYDE 2,1-AMINOMUTASE 1, CHLOROPLASTIC-RELATED"/>
    <property type="match status" value="1"/>
</dbReference>
<evidence type="ECO:0000313" key="4">
    <source>
        <dbReference type="EMBL" id="PZF76861.1"/>
    </source>
</evidence>
<keyword evidence="4" id="KW-0032">Aminotransferase</keyword>
<dbReference type="Gene3D" id="3.90.1150.10">
    <property type="entry name" value="Aspartate Aminotransferase, domain 1"/>
    <property type="match status" value="1"/>
</dbReference>
<accession>A0A2W2ANA4</accession>
<comment type="cofactor">
    <cofactor evidence="1">
        <name>pyridoxal 5'-phosphate</name>
        <dbReference type="ChEBI" id="CHEBI:597326"/>
    </cofactor>
</comment>
<dbReference type="InterPro" id="IPR015421">
    <property type="entry name" value="PyrdxlP-dep_Trfase_major"/>
</dbReference>
<dbReference type="Gene3D" id="3.40.640.10">
    <property type="entry name" value="Type I PLP-dependent aspartate aminotransferase-like (Major domain)"/>
    <property type="match status" value="1"/>
</dbReference>
<comment type="caution">
    <text evidence="4">The sequence shown here is derived from an EMBL/GenBank/DDBJ whole genome shotgun (WGS) entry which is preliminary data.</text>
</comment>
<organism evidence="4 5">
    <name type="scientific">Aestuariivirga litoralis</name>
    <dbReference type="NCBI Taxonomy" id="2650924"/>
    <lineage>
        <taxon>Bacteria</taxon>
        <taxon>Pseudomonadati</taxon>
        <taxon>Pseudomonadota</taxon>
        <taxon>Alphaproteobacteria</taxon>
        <taxon>Hyphomicrobiales</taxon>
        <taxon>Aestuariivirgaceae</taxon>
        <taxon>Aestuariivirga</taxon>
    </lineage>
</organism>